<feature type="region of interest" description="Disordered" evidence="1">
    <location>
        <begin position="1"/>
        <end position="23"/>
    </location>
</feature>
<feature type="compositionally biased region" description="Low complexity" evidence="1">
    <location>
        <begin position="176"/>
        <end position="187"/>
    </location>
</feature>
<feature type="compositionally biased region" description="Polar residues" evidence="1">
    <location>
        <begin position="210"/>
        <end position="252"/>
    </location>
</feature>
<gene>
    <name evidence="2" type="ORF">AYI70_g10427</name>
    <name evidence="3" type="ORF">AYI70_g5719</name>
</gene>
<protein>
    <submittedName>
        <fullName evidence="2">Uncharacterized protein</fullName>
    </submittedName>
</protein>
<feature type="region of interest" description="Disordered" evidence="1">
    <location>
        <begin position="163"/>
        <end position="252"/>
    </location>
</feature>
<accession>A0A1R1X6K6</accession>
<dbReference type="EMBL" id="LSSN01001922">
    <property type="protein sequence ID" value="OMJ17835.1"/>
    <property type="molecule type" value="Genomic_DNA"/>
</dbReference>
<dbReference type="OrthoDB" id="5585571at2759"/>
<reference evidence="2 4" key="1">
    <citation type="submission" date="2017-01" db="EMBL/GenBank/DDBJ databases">
        <authorList>
            <person name="Mah S.A."/>
            <person name="Swanson W.J."/>
            <person name="Moy G.W."/>
            <person name="Vacquier V.D."/>
        </authorList>
    </citation>
    <scope>NUCLEOTIDE SEQUENCE [LARGE SCALE GENOMIC DNA]</scope>
    <source>
        <strain evidence="2 4">GSMNP</strain>
    </source>
</reference>
<organism evidence="2 4">
    <name type="scientific">Smittium culicis</name>
    <dbReference type="NCBI Taxonomy" id="133412"/>
    <lineage>
        <taxon>Eukaryota</taxon>
        <taxon>Fungi</taxon>
        <taxon>Fungi incertae sedis</taxon>
        <taxon>Zoopagomycota</taxon>
        <taxon>Kickxellomycotina</taxon>
        <taxon>Harpellomycetes</taxon>
        <taxon>Harpellales</taxon>
        <taxon>Legeriomycetaceae</taxon>
        <taxon>Smittium</taxon>
    </lineage>
</organism>
<dbReference type="Proteomes" id="UP000187283">
    <property type="component" value="Unassembled WGS sequence"/>
</dbReference>
<evidence type="ECO:0000313" key="2">
    <source>
        <dbReference type="EMBL" id="OMJ10271.1"/>
    </source>
</evidence>
<proteinExistence type="predicted"/>
<sequence>MENSDSSDNNGSKPSIPDQQSTLQENISKFKESIINTSRLVTIFKEKEKALENSNLLEGNKKLSLEIKSLQNSLEDKFKIIESLNAIIKKRDENLKSEKKKFETEIAKLKDQERASLLRKDSKIKSISSELESERDKNFDLELQIEMKQQQIEELELSLNSATNNPNIHSNASQITASSAEPSTSTSNDIIPHKDNIATSDVNSPLCKNGSKSPNYVSSPESGFTEIPSNDNSIIPNLSENTSTKPVSVSSGSNPSIIVNTSTCNCNELCHKQKLIPKSITTQTDFDNAPKKTSSIATQFDQLLPLKIYKSVGVQHDDHYISKKYTSTSTQCNTYANKNHYKSIGTQYTQLKTLKPTCSVGTQYENFFENSFAENTFNSSTPCVINSSSDNQEYLNRLENKIPNSFKDSKNLVSVGTQCDDYLEHSKNTDNILPPDDSIAPLNLSTLCDYKLNNVIDPESVLRARISENFNSTLKDEFSGLRNMFNLQNSSLNQISSKIDNLLNLYSNNFSQLPNNKKSPENSTITTCQKINIMPTTSFINNATFNSHMTTPNNSKDFENLPEFANNEAPSLTSTNLSNANNSTSNNEFIPNFSETILASGIKRKYEKDLASTKKLKSSVTESIITSNVVPSSIDLSEQLLSTPDLPNILETTHTSKNLNLYFTKLKNRRLSSISRCNILFECLLYFPDLLFEKLSKGDNNLDIISPINEKDIFSSIEKHITGSLNNNKENEFIPKICPNTELVDIFNDPINKAIAFKEFKKIFNHIPIHELHISYLLWCLAFKQKMGKKSDLVLSMIPVHVVSQIQDAGEFTESM</sequence>
<evidence type="ECO:0000313" key="3">
    <source>
        <dbReference type="EMBL" id="OMJ17835.1"/>
    </source>
</evidence>
<evidence type="ECO:0000313" key="4">
    <source>
        <dbReference type="Proteomes" id="UP000187283"/>
    </source>
</evidence>
<keyword evidence="4" id="KW-1185">Reference proteome</keyword>
<comment type="caution">
    <text evidence="2">The sequence shown here is derived from an EMBL/GenBank/DDBJ whole genome shotgun (WGS) entry which is preliminary data.</text>
</comment>
<dbReference type="AlphaFoldDB" id="A0A1R1X6K6"/>
<dbReference type="EMBL" id="LSSN01005079">
    <property type="protein sequence ID" value="OMJ10271.1"/>
    <property type="molecule type" value="Genomic_DNA"/>
</dbReference>
<name>A0A1R1X6K6_9FUNG</name>
<evidence type="ECO:0000256" key="1">
    <source>
        <dbReference type="SAM" id="MobiDB-lite"/>
    </source>
</evidence>
<feature type="compositionally biased region" description="Polar residues" evidence="1">
    <location>
        <begin position="163"/>
        <end position="175"/>
    </location>
</feature>